<evidence type="ECO:0000313" key="3">
    <source>
        <dbReference type="EMBL" id="MBE8717541.1"/>
    </source>
</evidence>
<dbReference type="Gene3D" id="3.40.50.300">
    <property type="entry name" value="P-loop containing nucleotide triphosphate hydrolases"/>
    <property type="match status" value="1"/>
</dbReference>
<dbReference type="GO" id="GO:0006302">
    <property type="term" value="P:double-strand break repair"/>
    <property type="evidence" value="ECO:0007669"/>
    <property type="project" value="TreeGrafter"/>
</dbReference>
<dbReference type="RefSeq" id="WP_193909447.1">
    <property type="nucleotide sequence ID" value="NZ_PRDL01000001.1"/>
</dbReference>
<organism evidence="3 4">
    <name type="scientific">Cellvibrio polysaccharolyticus</name>
    <dbReference type="NCBI Taxonomy" id="2082724"/>
    <lineage>
        <taxon>Bacteria</taxon>
        <taxon>Pseudomonadati</taxon>
        <taxon>Pseudomonadota</taxon>
        <taxon>Gammaproteobacteria</taxon>
        <taxon>Cellvibrionales</taxon>
        <taxon>Cellvibrionaceae</taxon>
        <taxon>Cellvibrio</taxon>
    </lineage>
</organism>
<keyword evidence="4" id="KW-1185">Reference proteome</keyword>
<dbReference type="PANTHER" id="PTHR32182:SF0">
    <property type="entry name" value="DNA REPLICATION AND REPAIR PROTEIN RECF"/>
    <property type="match status" value="1"/>
</dbReference>
<protein>
    <recommendedName>
        <fullName evidence="5">AAA domain-containing protein</fullName>
    </recommendedName>
</protein>
<dbReference type="InterPro" id="IPR027417">
    <property type="entry name" value="P-loop_NTPase"/>
</dbReference>
<dbReference type="Pfam" id="PF13555">
    <property type="entry name" value="AAA_29"/>
    <property type="match status" value="1"/>
</dbReference>
<accession>A0A928V2E5</accession>
<proteinExistence type="predicted"/>
<dbReference type="PANTHER" id="PTHR32182">
    <property type="entry name" value="DNA REPLICATION AND REPAIR PROTEIN RECF"/>
    <property type="match status" value="1"/>
</dbReference>
<name>A0A928V2E5_9GAMM</name>
<feature type="region of interest" description="Disordered" evidence="2">
    <location>
        <begin position="488"/>
        <end position="511"/>
    </location>
</feature>
<sequence length="1210" mass="137675">MYLKKFIYVNWGNVPNTELEFGPISLFSGGNGSGKTTAADAVQTIMTAAHDNLFHFNPGQDESSQRGRGKQVRTLASYVLGCDDGAYARPEGCFGYLAAVFYPTRGENSEPFSVLIGMQAQLETAGQQKVARLDDIQYFILPDVQLALKDLRKEDGAGAYVVPLDRIYASLRSEFGSQRVEKYDKKKAYLCRLYGALRGYTREAVSEREAMNAARAFSRFMAYKPIKGIDEFVAGEVLEARDLGEAIRTVSAMLKRIHTMEGDARKLKESIDRLAYSRDVADSYINHWLEQQVLRYSVAKRAYNESQQLYVNSKKRQTQLRDVLLSNEKTTALCEQRREDLAAQISLVQARRLGVPALRDKDQLNAEKTALENRLHQSVPTLLQQDQALQGNIQAAQQVTRSLRQTSISLAIPALADKNFIQLTRQVSESTLTLDFHGLLNRDWIDISPLEEHLDRLIDIQQLHNQWQAWWYNADDVKNLRDQLAQERDKRHTSAERLQKSAESKQREIRSLESDQVDYPKFVREALNAIQQQCPAADARVLCDYVEVRDRAWQAAIEGYIGAARFGIIVEPEYEAEAIRLVRSLQGQGKGARVIQGDKARRDCEKMSAPGSDSIVHIMQFTHATAEYYLKASYGNVERVDSAEALRNTRRGVTRDAMGSGNYAMFRCDMPAGDLVFGQDAREQALVEKKRELEQLTKEWQAATDQANEAGQLLKAVDRLSRLTYADALQSLLEIQRRLQTIESRIASLDLSDSVALDEELANLQAADKLQLQEIAKLNDQRIEFSASLKNVDAQCKQLDGDQEQNLGAVDEAESNLQSLEALWPDFNAETCLEQADADCAIHNKSYFEQQLVAVMSESRDSLHRLDQAINKHNQFCGSFDSLIFNPDFREESGLKNFQDVCDARRQLDKLYNRDKNHILAQRHAELESLRESFNNAFVTNLCHSIYQAINDGKKTLELLNSELEHHRFGADRERYRFDYDWVPEFKEYYQFFKAVNDNPGIGDGASLFDIPLEPKHRQVREKLMAMLLDEDEQKAMRDLARIADYRNYRRYEIYKEPEGKAPIALSQYGTGSGGQLETPAYIIRSAAITSALRFNEGNSHLRMVLVDEAFSKMDEHRSREVINYLTQSLGLQLLFIMPSSKSGPFMDLISNQFVFSKCPTTVPVGELNTRVVLDRQQCAPEKIRELMEHHRRTIRQQASLDFMLEVEGT</sequence>
<dbReference type="GO" id="GO:0000731">
    <property type="term" value="P:DNA synthesis involved in DNA repair"/>
    <property type="evidence" value="ECO:0007669"/>
    <property type="project" value="TreeGrafter"/>
</dbReference>
<evidence type="ECO:0000256" key="2">
    <source>
        <dbReference type="SAM" id="MobiDB-lite"/>
    </source>
</evidence>
<comment type="caution">
    <text evidence="3">The sequence shown here is derived from an EMBL/GenBank/DDBJ whole genome shotgun (WGS) entry which is preliminary data.</text>
</comment>
<evidence type="ECO:0008006" key="5">
    <source>
        <dbReference type="Google" id="ProtNLM"/>
    </source>
</evidence>
<evidence type="ECO:0000256" key="1">
    <source>
        <dbReference type="SAM" id="Coils"/>
    </source>
</evidence>
<gene>
    <name evidence="3" type="ORF">C4F51_10095</name>
</gene>
<reference evidence="3" key="1">
    <citation type="submission" date="2018-07" db="EMBL/GenBank/DDBJ databases">
        <title>Genome assembly of strain Ka43.</title>
        <authorList>
            <person name="Kukolya J."/>
            <person name="Nagy I."/>
            <person name="Horvath B."/>
            <person name="Toth A."/>
        </authorList>
    </citation>
    <scope>NUCLEOTIDE SEQUENCE</scope>
    <source>
        <strain evidence="3">KB43</strain>
    </source>
</reference>
<dbReference type="AlphaFoldDB" id="A0A928V2E5"/>
<dbReference type="EMBL" id="PRDL01000001">
    <property type="protein sequence ID" value="MBE8717541.1"/>
    <property type="molecule type" value="Genomic_DNA"/>
</dbReference>
<dbReference type="Proteomes" id="UP000652567">
    <property type="component" value="Unassembled WGS sequence"/>
</dbReference>
<evidence type="ECO:0000313" key="4">
    <source>
        <dbReference type="Proteomes" id="UP000652567"/>
    </source>
</evidence>
<dbReference type="Pfam" id="PF13558">
    <property type="entry name" value="SbcC_Walker_B"/>
    <property type="match status" value="1"/>
</dbReference>
<dbReference type="SUPFAM" id="SSF52540">
    <property type="entry name" value="P-loop containing nucleoside triphosphate hydrolases"/>
    <property type="match status" value="1"/>
</dbReference>
<feature type="coiled-coil region" evidence="1">
    <location>
        <begin position="679"/>
        <end position="710"/>
    </location>
</feature>
<keyword evidence="1" id="KW-0175">Coiled coil</keyword>